<gene>
    <name evidence="20" type="ORF">C0Q70_11193</name>
</gene>
<feature type="region of interest" description="Disordered" evidence="18">
    <location>
        <begin position="168"/>
        <end position="190"/>
    </location>
</feature>
<protein>
    <recommendedName>
        <fullName evidence="16">Centrosomal protein of 164 kDa</fullName>
    </recommendedName>
</protein>
<keyword evidence="4" id="KW-0597">Phosphoprotein</keyword>
<keyword evidence="12" id="KW-0539">Nucleus</keyword>
<dbReference type="CDD" id="cd00201">
    <property type="entry name" value="WW"/>
    <property type="match status" value="1"/>
</dbReference>
<evidence type="ECO:0000256" key="18">
    <source>
        <dbReference type="SAM" id="MobiDB-lite"/>
    </source>
</evidence>
<keyword evidence="13" id="KW-0131">Cell cycle</keyword>
<evidence type="ECO:0000313" key="21">
    <source>
        <dbReference type="Proteomes" id="UP000245119"/>
    </source>
</evidence>
<evidence type="ECO:0000256" key="16">
    <source>
        <dbReference type="ARBA" id="ARBA00067900"/>
    </source>
</evidence>
<dbReference type="GO" id="GO:0006281">
    <property type="term" value="P:DNA repair"/>
    <property type="evidence" value="ECO:0007669"/>
    <property type="project" value="UniProtKB-KW"/>
</dbReference>
<dbReference type="GO" id="GO:0051301">
    <property type="term" value="P:cell division"/>
    <property type="evidence" value="ECO:0007669"/>
    <property type="project" value="UniProtKB-KW"/>
</dbReference>
<evidence type="ECO:0000256" key="1">
    <source>
        <dbReference type="ARBA" id="ARBA00004114"/>
    </source>
</evidence>
<feature type="coiled-coil region" evidence="17">
    <location>
        <begin position="965"/>
        <end position="1016"/>
    </location>
</feature>
<evidence type="ECO:0000256" key="11">
    <source>
        <dbReference type="ARBA" id="ARBA00023212"/>
    </source>
</evidence>
<dbReference type="SUPFAM" id="SSF51045">
    <property type="entry name" value="WW domain"/>
    <property type="match status" value="1"/>
</dbReference>
<dbReference type="FunFam" id="3.30.1470.10:FF:000001">
    <property type="entry name" value="Centrosomal protein of 164 kDa"/>
    <property type="match status" value="1"/>
</dbReference>
<dbReference type="GO" id="GO:0097539">
    <property type="term" value="C:ciliary transition fiber"/>
    <property type="evidence" value="ECO:0007669"/>
    <property type="project" value="UniProtKB-ARBA"/>
</dbReference>
<dbReference type="EMBL" id="PZQS01000006">
    <property type="protein sequence ID" value="PVD28600.1"/>
    <property type="molecule type" value="Genomic_DNA"/>
</dbReference>
<keyword evidence="21" id="KW-1185">Reference proteome</keyword>
<feature type="coiled-coil region" evidence="17">
    <location>
        <begin position="444"/>
        <end position="670"/>
    </location>
</feature>
<evidence type="ECO:0000256" key="5">
    <source>
        <dbReference type="ARBA" id="ARBA00022618"/>
    </source>
</evidence>
<dbReference type="GO" id="GO:0005634">
    <property type="term" value="C:nucleus"/>
    <property type="evidence" value="ECO:0007669"/>
    <property type="project" value="UniProtKB-SubCell"/>
</dbReference>
<name>A0A2T7P5A6_POMCA</name>
<dbReference type="PANTHER" id="PTHR21715">
    <property type="entry name" value="RH04127P"/>
    <property type="match status" value="1"/>
</dbReference>
<dbReference type="Pfam" id="PF00397">
    <property type="entry name" value="WW"/>
    <property type="match status" value="1"/>
</dbReference>
<keyword evidence="6" id="KW-0227">DNA damage</keyword>
<feature type="domain" description="WW" evidence="19">
    <location>
        <begin position="51"/>
        <end position="84"/>
    </location>
</feature>
<evidence type="ECO:0000259" key="19">
    <source>
        <dbReference type="PROSITE" id="PS50020"/>
    </source>
</evidence>
<comment type="function">
    <text evidence="14">Plays a role in microtubule organization and/or maintenance for the formation of primary cilia (PC), a microtubule-based structure that protrudes from the surface of epithelial cells. Plays a critical role in G2/M checkpoint and nuclear divisions. A key player in the DNA damage-activated ATR/ATM signaling cascade since it is required for the proper phosphorylation of H2AX, RPA, CHEK2 and CHEK1. Plays a critical role in chromosome segregation, acting as a mediator required for the maintenance of genomic stability through modulation of MDC1, RPA and CHEK1.</text>
</comment>
<evidence type="ECO:0000256" key="7">
    <source>
        <dbReference type="ARBA" id="ARBA00022776"/>
    </source>
</evidence>
<evidence type="ECO:0000256" key="17">
    <source>
        <dbReference type="SAM" id="Coils"/>
    </source>
</evidence>
<comment type="subcellular location">
    <subcellularLocation>
        <location evidence="1">Cytoplasm</location>
        <location evidence="1">Cytoskeleton</location>
        <location evidence="1">Microtubule organizing center</location>
        <location evidence="1">Centrosome</location>
        <location evidence="1">Centriole</location>
    </subcellularLocation>
    <subcellularLocation>
        <location evidence="2">Nucleus</location>
    </subcellularLocation>
</comment>
<evidence type="ECO:0000256" key="12">
    <source>
        <dbReference type="ARBA" id="ARBA00023242"/>
    </source>
</evidence>
<dbReference type="Gene3D" id="3.30.1470.10">
    <property type="entry name" value="Photosystem I PsaD, reaction center subunit II"/>
    <property type="match status" value="1"/>
</dbReference>
<feature type="region of interest" description="Disordered" evidence="18">
    <location>
        <begin position="301"/>
        <end position="355"/>
    </location>
</feature>
<dbReference type="Proteomes" id="UP000245119">
    <property type="component" value="Linkage Group LG6"/>
</dbReference>
<feature type="region of interest" description="Disordered" evidence="18">
    <location>
        <begin position="98"/>
        <end position="130"/>
    </location>
</feature>
<evidence type="ECO:0000256" key="2">
    <source>
        <dbReference type="ARBA" id="ARBA00004123"/>
    </source>
</evidence>
<feature type="region of interest" description="Disordered" evidence="18">
    <location>
        <begin position="837"/>
        <end position="866"/>
    </location>
</feature>
<evidence type="ECO:0000256" key="4">
    <source>
        <dbReference type="ARBA" id="ARBA00022553"/>
    </source>
</evidence>
<reference evidence="20 21" key="1">
    <citation type="submission" date="2018-04" db="EMBL/GenBank/DDBJ databases">
        <title>The genome of golden apple snail Pomacea canaliculata provides insight into stress tolerance and invasive adaptation.</title>
        <authorList>
            <person name="Liu C."/>
            <person name="Liu B."/>
            <person name="Ren Y."/>
            <person name="Zhang Y."/>
            <person name="Wang H."/>
            <person name="Li S."/>
            <person name="Jiang F."/>
            <person name="Yin L."/>
            <person name="Zhang G."/>
            <person name="Qian W."/>
            <person name="Fan W."/>
        </authorList>
    </citation>
    <scope>NUCLEOTIDE SEQUENCE [LARGE SCALE GENOMIC DNA]</scope>
    <source>
        <strain evidence="20">SZHN2017</strain>
        <tissue evidence="20">Muscle</tissue>
    </source>
</reference>
<proteinExistence type="predicted"/>
<keyword evidence="11" id="KW-0206">Cytoskeleton</keyword>
<keyword evidence="10" id="KW-0234">DNA repair</keyword>
<sequence>MMINDQIILEEDYDETYIPTEEEIFEYAQTVGIDPENEPHLLWIAREGICAPLPEHWKPCQDPNGHIYYFNFATGESIWDHPCDEFYRRMVTDERRKCVSNKGGPLGGSAGKKKGKLSRDDLLKKKKEKEPTAGKLGLLKAEQSAGTPTLHRAGALGSLKVTDSFSAMRGSGGGSQQVASSLNTTTGSVKSRSFNLTSSMSLPVYSNEYDNEDDDEKSLRGKYASGREGALVYVESDPEDRLLIKQSAVKIGSDSEDSYDYKNDVDFGIDKNLSEKLMGIENLEPALRGSLEKDFDGTLSVKSTARDESPGPGKISPLDRLDEERKKNMEQERQLRDEELQIRTANDRARQEMKQRLEKELENSKLELLEDKDMRLKKLKEEILKEQQREEHRIRDENREIINWSLSNYLVRSLVLYMPVIIFYLLSIKYFCNDFLTSNYSTNREQMGKALQKLREEVASLQEEEKGKLEEEKRKALDRLQAQVDAALSREQEQLDAEKRTAMERLNQKHSQEMEMLRQDSERKHQEQLDALRTQLREKHDKEMEEKRAEMASLLKEEKEKEEQQLEAARNRQKAISDFDKELEDIFSGRHQELKASHQQQLDRLKQEQDVALRRMQLEMQDKINAEKERLKNIFEQEKMALQKQQDREIEELKRKHAQRKETVQEQLQNWYWPLSATEEKLKEQKAEIDRRASYIDKSLKTVEAQEKKLEDRRKKFAADREQMEKEQGDVMNCPSNLAVHELERMREERQQLLTEIQAERKELEELKSERKGLEENVFKMKMDKEQLTRHIRQQTEKLEKRQQELERLEDEIRKAESAKLKSSVLHDSIDTKVRVETSRDRHLSIEDSTQAAAAGDSHSKEETAEDGLIEGVKKIAKGYKSGLWSDLLSDDEAILSDSFNPVLHTRGVTGHLHRETAELVHAKAFLSKQRRSLKRRQAALAAASQELTRDFRRQDYSEHGAHILDEVGASLESERQQLDVMEKQMHAGRRLIQQKEQKLQQLEHQRQELSEDESDFPFERTYRPCNIPSLDISDDDSSGISSTDISLENFVHGQQAPVYVPSKVVIWLLTAVIMQFEGFACLTMRFISVLVASSVESETPADERHLPAVKFVNIWSGQRAVSGPVLTQMTSCVNSARTWQGRLASNLRLASWRSTRNGFVDSRATTPALYHQHRANASFGPVLSAAGSDSGSVLSVGALTTPNPPNPPSSAALRSQAPRLELDEHNEIRIRQY</sequence>
<dbReference type="AlphaFoldDB" id="A0A2T7P5A6"/>
<dbReference type="InterPro" id="IPR036020">
    <property type="entry name" value="WW_dom_sf"/>
</dbReference>
<keyword evidence="8" id="KW-0970">Cilium biogenesis/degradation</keyword>
<keyword evidence="5" id="KW-0132">Cell division</keyword>
<keyword evidence="7" id="KW-0498">Mitosis</keyword>
<organism evidence="20 21">
    <name type="scientific">Pomacea canaliculata</name>
    <name type="common">Golden apple snail</name>
    <dbReference type="NCBI Taxonomy" id="400727"/>
    <lineage>
        <taxon>Eukaryota</taxon>
        <taxon>Metazoa</taxon>
        <taxon>Spiralia</taxon>
        <taxon>Lophotrochozoa</taxon>
        <taxon>Mollusca</taxon>
        <taxon>Gastropoda</taxon>
        <taxon>Caenogastropoda</taxon>
        <taxon>Architaenioglossa</taxon>
        <taxon>Ampullarioidea</taxon>
        <taxon>Ampullariidae</taxon>
        <taxon>Pomacea</taxon>
    </lineage>
</organism>
<dbReference type="PANTHER" id="PTHR21715:SF0">
    <property type="entry name" value="RH04127P"/>
    <property type="match status" value="1"/>
</dbReference>
<evidence type="ECO:0000256" key="14">
    <source>
        <dbReference type="ARBA" id="ARBA00056906"/>
    </source>
</evidence>
<feature type="compositionally biased region" description="Basic and acidic residues" evidence="18">
    <location>
        <begin position="117"/>
        <end position="130"/>
    </location>
</feature>
<evidence type="ECO:0000256" key="15">
    <source>
        <dbReference type="ARBA" id="ARBA00061715"/>
    </source>
</evidence>
<evidence type="ECO:0000256" key="6">
    <source>
        <dbReference type="ARBA" id="ARBA00022763"/>
    </source>
</evidence>
<keyword evidence="3" id="KW-0963">Cytoplasm</keyword>
<evidence type="ECO:0000256" key="9">
    <source>
        <dbReference type="ARBA" id="ARBA00023054"/>
    </source>
</evidence>
<dbReference type="STRING" id="400727.A0A2T7P5A6"/>
<dbReference type="PROSITE" id="PS50020">
    <property type="entry name" value="WW_DOMAIN_2"/>
    <property type="match status" value="1"/>
</dbReference>
<accession>A0A2T7P5A6</accession>
<dbReference type="GO" id="GO:0005814">
    <property type="term" value="C:centriole"/>
    <property type="evidence" value="ECO:0007669"/>
    <property type="project" value="UniProtKB-SubCell"/>
</dbReference>
<dbReference type="GO" id="GO:0030030">
    <property type="term" value="P:cell projection organization"/>
    <property type="evidence" value="ECO:0007669"/>
    <property type="project" value="UniProtKB-KW"/>
</dbReference>
<feature type="compositionally biased region" description="Basic and acidic residues" evidence="18">
    <location>
        <begin position="317"/>
        <end position="355"/>
    </location>
</feature>
<evidence type="ECO:0000313" key="20">
    <source>
        <dbReference type="EMBL" id="PVD28600.1"/>
    </source>
</evidence>
<feature type="coiled-coil region" evidence="17">
    <location>
        <begin position="700"/>
        <end position="826"/>
    </location>
</feature>
<evidence type="ECO:0000256" key="8">
    <source>
        <dbReference type="ARBA" id="ARBA00022794"/>
    </source>
</evidence>
<comment type="caution">
    <text evidence="20">The sequence shown here is derived from an EMBL/GenBank/DDBJ whole genome shotgun (WGS) entry which is preliminary data.</text>
</comment>
<dbReference type="OrthoDB" id="6344460at2759"/>
<dbReference type="SMART" id="SM00456">
    <property type="entry name" value="WW"/>
    <property type="match status" value="1"/>
</dbReference>
<feature type="compositionally biased region" description="Basic and acidic residues" evidence="18">
    <location>
        <begin position="837"/>
        <end position="846"/>
    </location>
</feature>
<evidence type="ECO:0000256" key="3">
    <source>
        <dbReference type="ARBA" id="ARBA00022490"/>
    </source>
</evidence>
<evidence type="ECO:0000256" key="13">
    <source>
        <dbReference type="ARBA" id="ARBA00023306"/>
    </source>
</evidence>
<dbReference type="InterPro" id="IPR053233">
    <property type="entry name" value="ABRA-related"/>
</dbReference>
<evidence type="ECO:0000256" key="10">
    <source>
        <dbReference type="ARBA" id="ARBA00023204"/>
    </source>
</evidence>
<dbReference type="InterPro" id="IPR001202">
    <property type="entry name" value="WW_dom"/>
</dbReference>
<comment type="subunit">
    <text evidence="15">Interacts (via N-terminus) with ATRIP. Interacts with ATM, ATR and MDC1. Interacts with XPA (via N-terminus) upon UV irradiation. Interacts with CEP83, CCDC92, TTBK2, DVL3, NPHP3 and weakly with NPHP4. Interacts with DZIP1.</text>
</comment>
<keyword evidence="9 17" id="KW-0175">Coiled coil</keyword>